<dbReference type="SMART" id="SM00490">
    <property type="entry name" value="HELICc"/>
    <property type="match status" value="1"/>
</dbReference>
<keyword evidence="3" id="KW-0677">Repeat</keyword>
<evidence type="ECO:0000256" key="13">
    <source>
        <dbReference type="ARBA" id="ARBA00064550"/>
    </source>
</evidence>
<comment type="subcellular location">
    <subcellularLocation>
        <location evidence="1">Nucleus</location>
    </subcellularLocation>
</comment>
<comment type="function">
    <text evidence="12">Regulates transcription in association with TATA binding protein (TBP). Removes TBP from the TATA box via its C-terminal ATPase activity. Both transcription activation and repression require its ATPase activity. Part of the NCT transcriptional regulatory complex that acts as a key regulator of ergosterol biosynthesis and the azole exporter cdr1B. The NCT complex binds the promoters of genes linked to azole susceptibility, and especially represses the expression of cdr1B transporter.</text>
</comment>
<evidence type="ECO:0000256" key="4">
    <source>
        <dbReference type="ARBA" id="ARBA00022741"/>
    </source>
</evidence>
<dbReference type="CDD" id="cd17999">
    <property type="entry name" value="DEXHc_Mot1"/>
    <property type="match status" value="1"/>
</dbReference>
<dbReference type="GO" id="GO:0017025">
    <property type="term" value="F:TBP-class protein binding"/>
    <property type="evidence" value="ECO:0007669"/>
    <property type="project" value="InterPro"/>
</dbReference>
<dbReference type="InterPro" id="IPR014001">
    <property type="entry name" value="Helicase_ATP-bd"/>
</dbReference>
<dbReference type="InterPro" id="IPR016024">
    <property type="entry name" value="ARM-type_fold"/>
</dbReference>
<keyword evidence="5" id="KW-0378">Hydrolase</keyword>
<dbReference type="InterPro" id="IPR044078">
    <property type="entry name" value="Mot1_ATP-bd"/>
</dbReference>
<dbReference type="GO" id="GO:0005524">
    <property type="term" value="F:ATP binding"/>
    <property type="evidence" value="ECO:0007669"/>
    <property type="project" value="UniProtKB-KW"/>
</dbReference>
<dbReference type="Gene3D" id="1.25.10.10">
    <property type="entry name" value="Leucine-rich Repeat Variant"/>
    <property type="match status" value="2"/>
</dbReference>
<dbReference type="InterPro" id="IPR027417">
    <property type="entry name" value="P-loop_NTPase"/>
</dbReference>
<dbReference type="PROSITE" id="PS51192">
    <property type="entry name" value="HELICASE_ATP_BIND_1"/>
    <property type="match status" value="1"/>
</dbReference>
<feature type="region of interest" description="Disordered" evidence="17">
    <location>
        <begin position="188"/>
        <end position="283"/>
    </location>
</feature>
<evidence type="ECO:0000256" key="10">
    <source>
        <dbReference type="ARBA" id="ARBA00023163"/>
    </source>
</evidence>
<dbReference type="Gene3D" id="3.40.50.300">
    <property type="entry name" value="P-loop containing nucleotide triphosphate hydrolases"/>
    <property type="match status" value="1"/>
</dbReference>
<dbReference type="Proteomes" id="UP000247810">
    <property type="component" value="Unassembled WGS sequence"/>
</dbReference>
<evidence type="ECO:0000256" key="14">
    <source>
        <dbReference type="ARBA" id="ARBA00073046"/>
    </source>
</evidence>
<feature type="compositionally biased region" description="Polar residues" evidence="17">
    <location>
        <begin position="197"/>
        <end position="227"/>
    </location>
</feature>
<dbReference type="InterPro" id="IPR000330">
    <property type="entry name" value="SNF2_N"/>
</dbReference>
<feature type="region of interest" description="Disordered" evidence="17">
    <location>
        <begin position="707"/>
        <end position="748"/>
    </location>
</feature>
<dbReference type="GO" id="GO:0005634">
    <property type="term" value="C:nucleus"/>
    <property type="evidence" value="ECO:0007669"/>
    <property type="project" value="UniProtKB-SubCell"/>
</dbReference>
<name>A0A319DI82_9EURO</name>
<dbReference type="STRING" id="1448320.A0A319DI82"/>
<dbReference type="CDD" id="cd18793">
    <property type="entry name" value="SF2_C_SNF"/>
    <property type="match status" value="1"/>
</dbReference>
<dbReference type="FunFam" id="3.40.50.10810:FF:000009">
    <property type="entry name" value="B-TFIID TATA-box-binding protein-associated factor 1"/>
    <property type="match status" value="1"/>
</dbReference>
<evidence type="ECO:0000256" key="2">
    <source>
        <dbReference type="ARBA" id="ARBA00007025"/>
    </source>
</evidence>
<gene>
    <name evidence="20" type="ORF">BO71DRAFT_427298</name>
</gene>
<dbReference type="Pfam" id="PF00176">
    <property type="entry name" value="SNF2-rel_dom"/>
    <property type="match status" value="1"/>
</dbReference>
<dbReference type="InterPro" id="IPR022707">
    <property type="entry name" value="Mot1_central_dom"/>
</dbReference>
<evidence type="ECO:0000256" key="5">
    <source>
        <dbReference type="ARBA" id="ARBA00022801"/>
    </source>
</evidence>
<keyword evidence="9" id="KW-0238">DNA-binding</keyword>
<protein>
    <recommendedName>
        <fullName evidence="14">TATA-binding protein-associated factor mot1</fullName>
    </recommendedName>
    <alternativeName>
        <fullName evidence="16">Modifier of transcription 1</fullName>
    </alternativeName>
    <alternativeName>
        <fullName evidence="15">NCT transcriptional regulatory complex subunit mot1</fullName>
    </alternativeName>
</protein>
<dbReference type="PANTHER" id="PTHR36498:SF1">
    <property type="entry name" value="TATA-BINDING PROTEIN-ASSOCIATED FACTOR 172"/>
    <property type="match status" value="1"/>
</dbReference>
<dbReference type="InterPro" id="IPR044972">
    <property type="entry name" value="Mot1"/>
</dbReference>
<keyword evidence="10" id="KW-0804">Transcription</keyword>
<comment type="similarity">
    <text evidence="2">Belongs to the SNF2/RAD54 helicase family.</text>
</comment>
<evidence type="ECO:0000256" key="16">
    <source>
        <dbReference type="ARBA" id="ARBA00081329"/>
    </source>
</evidence>
<keyword evidence="8" id="KW-0805">Transcription regulation</keyword>
<keyword evidence="6" id="KW-0347">Helicase</keyword>
<evidence type="ECO:0000259" key="18">
    <source>
        <dbReference type="PROSITE" id="PS51192"/>
    </source>
</evidence>
<dbReference type="InterPro" id="IPR001650">
    <property type="entry name" value="Helicase_C-like"/>
</dbReference>
<dbReference type="FunFam" id="1.25.10.10:FF:000445">
    <property type="entry name" value="Related to MOT1-transcriptional accessory protein"/>
    <property type="match status" value="1"/>
</dbReference>
<keyword evidence="11" id="KW-0539">Nucleus</keyword>
<dbReference type="FunFam" id="1.25.10.10:FF:000508">
    <property type="entry name" value="Probable helicase mot1"/>
    <property type="match status" value="1"/>
</dbReference>
<keyword evidence="4" id="KW-0547">Nucleotide-binding</keyword>
<evidence type="ECO:0000313" key="20">
    <source>
        <dbReference type="EMBL" id="PYH97225.1"/>
    </source>
</evidence>
<organism evidence="20 21">
    <name type="scientific">Aspergillus ellipticus CBS 707.79</name>
    <dbReference type="NCBI Taxonomy" id="1448320"/>
    <lineage>
        <taxon>Eukaryota</taxon>
        <taxon>Fungi</taxon>
        <taxon>Dikarya</taxon>
        <taxon>Ascomycota</taxon>
        <taxon>Pezizomycotina</taxon>
        <taxon>Eurotiomycetes</taxon>
        <taxon>Eurotiomycetidae</taxon>
        <taxon>Eurotiales</taxon>
        <taxon>Aspergillaceae</taxon>
        <taxon>Aspergillus</taxon>
        <taxon>Aspergillus subgen. Circumdati</taxon>
    </lineage>
</organism>
<keyword evidence="21" id="KW-1185">Reference proteome</keyword>
<feature type="compositionally biased region" description="Polar residues" evidence="17">
    <location>
        <begin position="255"/>
        <end position="264"/>
    </location>
</feature>
<dbReference type="GO" id="GO:0003677">
    <property type="term" value="F:DNA binding"/>
    <property type="evidence" value="ECO:0007669"/>
    <property type="project" value="UniProtKB-KW"/>
</dbReference>
<dbReference type="SMART" id="SM00487">
    <property type="entry name" value="DEXDc"/>
    <property type="match status" value="1"/>
</dbReference>
<dbReference type="InterPro" id="IPR049730">
    <property type="entry name" value="SNF2/RAD54-like_C"/>
</dbReference>
<dbReference type="SUPFAM" id="SSF48371">
    <property type="entry name" value="ARM repeat"/>
    <property type="match status" value="1"/>
</dbReference>
<dbReference type="PANTHER" id="PTHR36498">
    <property type="entry name" value="TATA-BINDING PROTEIN-ASSOCIATED FACTOR 172"/>
    <property type="match status" value="1"/>
</dbReference>
<dbReference type="GO" id="GO:0004386">
    <property type="term" value="F:helicase activity"/>
    <property type="evidence" value="ECO:0007669"/>
    <property type="project" value="UniProtKB-KW"/>
</dbReference>
<sequence>MTSRLDRLVTLLETGSTPLIRNTAAQQLADVQKQHPDELFNLLGRILPYLRSKSWDTRTAAAKAIGLIVTNADTFDPNEEDGETIKKADDDDAFDVDIKSEEEQPLSPSDSLLQLEHLDLASILKYGKRLLGSAGKEYEYSLAAMDPASRLQHQKKTLNSRLGLAGEYIEEDLIDDADLVLKTPAVKDEGSHKETNNSHSLATPSLASPVENTNGEESGLSKRQLNQLKRKNKQSARMGANKVRVVDLSTRRPSENVTTPSATTPHPIKTENGEERNGDSKQDYFSLDRSAGGDDDQKIVAEFKGAVAPEKPLIQPEITDDGPSLSWPYDPMCEFLMVDIFDPNWEVRHGAAMALREVIRVQGAGAGRLREKSRPENNALNRKWLDDLACRLLCVLMLDRFGDYISDNVIAPIRETVGQTLGALLSQLPSRSVVSVYKCLYRIVMQNDLGLERPIWEVCHGGMIGLRYLVAVRKDILIKDRNLMDGVLEAVMKGLGDYDDDVRSVSAATLVPMAEEFVATRQTTLGSLMNIVWDCLSNLQDDLSASTGSVMDLLAKLCTFREVLDAMKVNAAVDPESSFGNLVPRLYPFLRHTITSVRSAVLRALMTFLQLEGEGTNEWVNGKALRLIFQNLLVERNEGVLKLSLQVWSELLKALECRGLFKDEADLLICVQPLITLTIAPFGVPRYPIPMNASLFIKPSGVPFPSSASAPAKSSPTGNNTAPDGTKKRGRKAEKKEVPSPSAHNVDGHMLQGDIDLVGADTMLRSKIYAAKALGKLIFFWDKNELSSLWQSILEGLKFSASTSQLSTAMVVEEYARLAGSGSKYTPALCEQMRPIIEGERPLWYSDIACYLHVARAQCHSLLNAFRDHAHVPGSRLPILAVVVQGDPEAGPSAFSLTDAEKVAGPDFERLKKGLAPAQRITALQVLIDTRTTAESAIEEARSVREQRDLRVRAAAAGALVALHDIPKKPSHIIKGMMDSIKKEENADLQQRSATAVATLVEYYTTAAKRGPVDKVIGNLVKYCCVDTSETPEFHHNATLEKSILSLRKEEDRRDHPDAAKFEREAKEARIMRRGAKDALEQLAVKFGPDLLEKVPNLAALVERPLKDALSGDLPEDILNPDNELGQEVVDGLSTLRALLPKFDTGLYPWVVGLMPIIAKALQCRLSVIRYAAAKCFATLCSVIAVDGMTMLVEKVLPTINDPLDVHHRQGAVECIYHLIHVMEDDILPYVIFLVVPVLGRMSDSDNDVRLLATTSFATLVKLVPLEAGIPDPPGLSEKLLQGRDRERKFMSQMLDVRKVEEFQLPVTIKAELRPYQQEGVNWLAFLNRYNLHGILCDDMGLGKTLQTICIVASDHHMRADEFERTQAADVRKLPSLIVCPPSLSGHWQQEIKQYAPFLNSVAYVGPPVERAKLQGNLADADIVVTSYDICRNDSDVLRPISWNYCVLDEGHLIKNPKAKVTIAVKRIVSNHRLILSGTPIQNNVLELWSLFDFLMPGFLGTEKVFLDRFAKPIAASRFSKSSSKEQEAGALAIEALHKQVLPFLLRRLKEEVLNDLPPKIIQNYYCDPSELQKRLFEDFSKKEQKELSNKLGSSEKSDKEHIFQALQYMRRLCNSPALVVKEGHKQYNEVQQFLSNKQSNVRDVSHAPKLSALRDLLLDCGIGVDPPSEGDISTGASYVSPHRALVFCQMKEMLDIVQTEVFRKLLPSVQYLRLDGSVEATKRQDIVNRFNSDPSYDVLLLTTSVGGLGLNLTGADTVIFVEHDWNPQKDIQAMDRAHRIGQKKVVNVYRLITRGTLEEKILNLQRFKIDVASTVVNQQNAGLNTMDTDQLLDLFNLGETADNAEKPTEQAGNEVDMVDIDGEVKEKGKKGWLDDLGELWDDRQYQEEYNLDSFLATMKG</sequence>
<feature type="domain" description="Helicase C-terminal" evidence="19">
    <location>
        <begin position="1672"/>
        <end position="1823"/>
    </location>
</feature>
<dbReference type="SUPFAM" id="SSF52540">
    <property type="entry name" value="P-loop containing nucleoside triphosphate hydrolases"/>
    <property type="match status" value="2"/>
</dbReference>
<evidence type="ECO:0000256" key="6">
    <source>
        <dbReference type="ARBA" id="ARBA00022806"/>
    </source>
</evidence>
<dbReference type="EMBL" id="KZ825827">
    <property type="protein sequence ID" value="PYH97225.1"/>
    <property type="molecule type" value="Genomic_DNA"/>
</dbReference>
<dbReference type="GO" id="GO:0016887">
    <property type="term" value="F:ATP hydrolysis activity"/>
    <property type="evidence" value="ECO:0007669"/>
    <property type="project" value="InterPro"/>
</dbReference>
<evidence type="ECO:0000256" key="8">
    <source>
        <dbReference type="ARBA" id="ARBA00023015"/>
    </source>
</evidence>
<evidence type="ECO:0000256" key="7">
    <source>
        <dbReference type="ARBA" id="ARBA00022840"/>
    </source>
</evidence>
<feature type="domain" description="Helicase ATP-binding" evidence="18">
    <location>
        <begin position="1325"/>
        <end position="1498"/>
    </location>
</feature>
<evidence type="ECO:0000259" key="19">
    <source>
        <dbReference type="PROSITE" id="PS51194"/>
    </source>
</evidence>
<accession>A0A319DI82</accession>
<feature type="compositionally biased region" description="Basic and acidic residues" evidence="17">
    <location>
        <begin position="268"/>
        <end position="282"/>
    </location>
</feature>
<dbReference type="PROSITE" id="PS51194">
    <property type="entry name" value="HELICASE_CTER"/>
    <property type="match status" value="1"/>
</dbReference>
<evidence type="ECO:0000256" key="1">
    <source>
        <dbReference type="ARBA" id="ARBA00004123"/>
    </source>
</evidence>
<reference evidence="20 21" key="1">
    <citation type="submission" date="2018-02" db="EMBL/GenBank/DDBJ databases">
        <title>The genomes of Aspergillus section Nigri reveals drivers in fungal speciation.</title>
        <authorList>
            <consortium name="DOE Joint Genome Institute"/>
            <person name="Vesth T.C."/>
            <person name="Nybo J."/>
            <person name="Theobald S."/>
            <person name="Brandl J."/>
            <person name="Frisvad J.C."/>
            <person name="Nielsen K.F."/>
            <person name="Lyhne E.K."/>
            <person name="Kogle M.E."/>
            <person name="Kuo A."/>
            <person name="Riley R."/>
            <person name="Clum A."/>
            <person name="Nolan M."/>
            <person name="Lipzen A."/>
            <person name="Salamov A."/>
            <person name="Henrissat B."/>
            <person name="Wiebenga A."/>
            <person name="De vries R.P."/>
            <person name="Grigoriev I.V."/>
            <person name="Mortensen U.H."/>
            <person name="Andersen M.R."/>
            <person name="Baker S.E."/>
        </authorList>
    </citation>
    <scope>NUCLEOTIDE SEQUENCE [LARGE SCALE GENOMIC DNA]</scope>
    <source>
        <strain evidence="20 21">CBS 707.79</strain>
    </source>
</reference>
<dbReference type="VEuPathDB" id="FungiDB:BO71DRAFT_427298"/>
<dbReference type="Gene3D" id="3.40.50.10810">
    <property type="entry name" value="Tandem AAA-ATPase domain"/>
    <property type="match status" value="1"/>
</dbReference>
<evidence type="ECO:0000256" key="3">
    <source>
        <dbReference type="ARBA" id="ARBA00022737"/>
    </source>
</evidence>
<evidence type="ECO:0000256" key="15">
    <source>
        <dbReference type="ARBA" id="ARBA00081280"/>
    </source>
</evidence>
<dbReference type="InterPro" id="IPR038718">
    <property type="entry name" value="SNF2-like_sf"/>
</dbReference>
<evidence type="ECO:0000256" key="12">
    <source>
        <dbReference type="ARBA" id="ARBA00053370"/>
    </source>
</evidence>
<dbReference type="Pfam" id="PF12054">
    <property type="entry name" value="DUF3535"/>
    <property type="match status" value="1"/>
</dbReference>
<evidence type="ECO:0000313" key="21">
    <source>
        <dbReference type="Proteomes" id="UP000247810"/>
    </source>
</evidence>
<evidence type="ECO:0000256" key="9">
    <source>
        <dbReference type="ARBA" id="ARBA00023125"/>
    </source>
</evidence>
<feature type="compositionally biased region" description="Low complexity" evidence="17">
    <location>
        <begin position="707"/>
        <end position="716"/>
    </location>
</feature>
<evidence type="ECO:0000256" key="17">
    <source>
        <dbReference type="SAM" id="MobiDB-lite"/>
    </source>
</evidence>
<dbReference type="InterPro" id="IPR011989">
    <property type="entry name" value="ARM-like"/>
</dbReference>
<keyword evidence="7" id="KW-0067">ATP-binding</keyword>
<comment type="subunit">
    <text evidence="13">Forms the NCT transcriptional regulatory complex with nctA and nctB.</text>
</comment>
<dbReference type="FunFam" id="3.40.50.300:FF:000428">
    <property type="entry name" value="TATA-binding protein-associated factor 172"/>
    <property type="match status" value="1"/>
</dbReference>
<evidence type="ECO:0000256" key="11">
    <source>
        <dbReference type="ARBA" id="ARBA00023242"/>
    </source>
</evidence>
<proteinExistence type="inferred from homology"/>
<dbReference type="Pfam" id="PF00271">
    <property type="entry name" value="Helicase_C"/>
    <property type="match status" value="1"/>
</dbReference>
<dbReference type="OrthoDB" id="10252227at2759"/>